<proteinExistence type="predicted"/>
<evidence type="ECO:0000313" key="1">
    <source>
        <dbReference type="EMBL" id="CAK7337967.1"/>
    </source>
</evidence>
<reference evidence="1 2" key="1">
    <citation type="submission" date="2024-01" db="EMBL/GenBank/DDBJ databases">
        <authorList>
            <person name="Waweru B."/>
        </authorList>
    </citation>
    <scope>NUCLEOTIDE SEQUENCE [LARGE SCALE GENOMIC DNA]</scope>
</reference>
<comment type="caution">
    <text evidence="1">The sequence shown here is derived from an EMBL/GenBank/DDBJ whole genome shotgun (WGS) entry which is preliminary data.</text>
</comment>
<dbReference type="Proteomes" id="UP001314170">
    <property type="component" value="Unassembled WGS sequence"/>
</dbReference>
<feature type="non-terminal residue" evidence="1">
    <location>
        <position position="115"/>
    </location>
</feature>
<keyword evidence="2" id="KW-1185">Reference proteome</keyword>
<name>A0AAV1RQY2_9ROSI</name>
<protein>
    <submittedName>
        <fullName evidence="1">Uncharacterized protein</fullName>
    </submittedName>
</protein>
<accession>A0AAV1RQY2</accession>
<organism evidence="1 2">
    <name type="scientific">Dovyalis caffra</name>
    <dbReference type="NCBI Taxonomy" id="77055"/>
    <lineage>
        <taxon>Eukaryota</taxon>
        <taxon>Viridiplantae</taxon>
        <taxon>Streptophyta</taxon>
        <taxon>Embryophyta</taxon>
        <taxon>Tracheophyta</taxon>
        <taxon>Spermatophyta</taxon>
        <taxon>Magnoliopsida</taxon>
        <taxon>eudicotyledons</taxon>
        <taxon>Gunneridae</taxon>
        <taxon>Pentapetalae</taxon>
        <taxon>rosids</taxon>
        <taxon>fabids</taxon>
        <taxon>Malpighiales</taxon>
        <taxon>Salicaceae</taxon>
        <taxon>Flacourtieae</taxon>
        <taxon>Dovyalis</taxon>
    </lineage>
</organism>
<gene>
    <name evidence="1" type="ORF">DCAF_LOCUS13008</name>
</gene>
<sequence>MAQSIDVDKLVYEVKNDPKLAAIKPTCGRIRTTNRGGEDDLKVGVKSTRLVIWGFNEGMDHSGLELHALVVLPSLDSMPTLDDASDKVVRNKKLWRLMKSLNLLQSMPIKEPTIR</sequence>
<evidence type="ECO:0000313" key="2">
    <source>
        <dbReference type="Proteomes" id="UP001314170"/>
    </source>
</evidence>
<dbReference type="EMBL" id="CAWUPB010001108">
    <property type="protein sequence ID" value="CAK7337967.1"/>
    <property type="molecule type" value="Genomic_DNA"/>
</dbReference>
<dbReference type="AlphaFoldDB" id="A0AAV1RQY2"/>